<dbReference type="EMBL" id="MU003530">
    <property type="protein sequence ID" value="KAF2465381.1"/>
    <property type="molecule type" value="Genomic_DNA"/>
</dbReference>
<sequence length="374" mass="42246">MASIQEQIRSAASQNASLLASLHSTDSAPSQLSQQNNYIRDLDHQISKTEKHVAGLKAKTASELKDHKKYSESTFRRFAHKASGRKNQFLEKAAREEREYFDAIQAQKTGEDELAYVKQLKAEAYITRQKYEAEVQRHDSFQRSLDQLYNSIFAGYTPEFPEEDEKEQACQASSEYCRQANQTLEQERHILFLLAETSRKLSEARHHLSSAHSASSMDMLGGGTFSSLQKRNFLERAESSISQVRMLQDQIRRLNPNIGDLGPMNVASGSIWGDVIFDNIFSDMEMHDKIKESETQLLRASQRLQDVIKEQEGREKDMVGDCQRASEGLQNARRELQMAREQAFARVMGGEQIGGDGLMASQPPSEDAPPAYSA</sequence>
<gene>
    <name evidence="1" type="ORF">BDR25DRAFT_86582</name>
</gene>
<organism evidence="1 2">
    <name type="scientific">Lindgomyces ingoldianus</name>
    <dbReference type="NCBI Taxonomy" id="673940"/>
    <lineage>
        <taxon>Eukaryota</taxon>
        <taxon>Fungi</taxon>
        <taxon>Dikarya</taxon>
        <taxon>Ascomycota</taxon>
        <taxon>Pezizomycotina</taxon>
        <taxon>Dothideomycetes</taxon>
        <taxon>Pleosporomycetidae</taxon>
        <taxon>Pleosporales</taxon>
        <taxon>Lindgomycetaceae</taxon>
        <taxon>Lindgomyces</taxon>
    </lineage>
</organism>
<evidence type="ECO:0000313" key="1">
    <source>
        <dbReference type="EMBL" id="KAF2465381.1"/>
    </source>
</evidence>
<comment type="caution">
    <text evidence="1">The sequence shown here is derived from an EMBL/GenBank/DDBJ whole genome shotgun (WGS) entry which is preliminary data.</text>
</comment>
<reference evidence="1" key="1">
    <citation type="journal article" date="2020" name="Stud. Mycol.">
        <title>101 Dothideomycetes genomes: a test case for predicting lifestyles and emergence of pathogens.</title>
        <authorList>
            <person name="Haridas S."/>
            <person name="Albert R."/>
            <person name="Binder M."/>
            <person name="Bloem J."/>
            <person name="Labutti K."/>
            <person name="Salamov A."/>
            <person name="Andreopoulos B."/>
            <person name="Baker S."/>
            <person name="Barry K."/>
            <person name="Bills G."/>
            <person name="Bluhm B."/>
            <person name="Cannon C."/>
            <person name="Castanera R."/>
            <person name="Culley D."/>
            <person name="Daum C."/>
            <person name="Ezra D."/>
            <person name="Gonzalez J."/>
            <person name="Henrissat B."/>
            <person name="Kuo A."/>
            <person name="Liang C."/>
            <person name="Lipzen A."/>
            <person name="Lutzoni F."/>
            <person name="Magnuson J."/>
            <person name="Mondo S."/>
            <person name="Nolan M."/>
            <person name="Ohm R."/>
            <person name="Pangilinan J."/>
            <person name="Park H.-J."/>
            <person name="Ramirez L."/>
            <person name="Alfaro M."/>
            <person name="Sun H."/>
            <person name="Tritt A."/>
            <person name="Yoshinaga Y."/>
            <person name="Zwiers L.-H."/>
            <person name="Turgeon B."/>
            <person name="Goodwin S."/>
            <person name="Spatafora J."/>
            <person name="Crous P."/>
            <person name="Grigoriev I."/>
        </authorList>
    </citation>
    <scope>NUCLEOTIDE SEQUENCE</scope>
    <source>
        <strain evidence="1">ATCC 200398</strain>
    </source>
</reference>
<keyword evidence="2" id="KW-1185">Reference proteome</keyword>
<evidence type="ECO:0000313" key="2">
    <source>
        <dbReference type="Proteomes" id="UP000799755"/>
    </source>
</evidence>
<accession>A0ACB6QGV9</accession>
<protein>
    <submittedName>
        <fullName evidence="1">Uncharacterized protein</fullName>
    </submittedName>
</protein>
<dbReference type="Proteomes" id="UP000799755">
    <property type="component" value="Unassembled WGS sequence"/>
</dbReference>
<name>A0ACB6QGV9_9PLEO</name>
<proteinExistence type="predicted"/>